<dbReference type="STRING" id="765440.A0A0C3FIF0"/>
<dbReference type="OrthoDB" id="2646225at2759"/>
<reference evidence="3" key="2">
    <citation type="submission" date="2015-01" db="EMBL/GenBank/DDBJ databases">
        <title>Evolutionary Origins and Diversification of the Mycorrhizal Mutualists.</title>
        <authorList>
            <consortium name="DOE Joint Genome Institute"/>
            <consortium name="Mycorrhizal Genomics Consortium"/>
            <person name="Kohler A."/>
            <person name="Kuo A."/>
            <person name="Nagy L.G."/>
            <person name="Floudas D."/>
            <person name="Copeland A."/>
            <person name="Barry K.W."/>
            <person name="Cichocki N."/>
            <person name="Veneault-Fourrey C."/>
            <person name="LaButti K."/>
            <person name="Lindquist E.A."/>
            <person name="Lipzen A."/>
            <person name="Lundell T."/>
            <person name="Morin E."/>
            <person name="Murat C."/>
            <person name="Riley R."/>
            <person name="Ohm R."/>
            <person name="Sun H."/>
            <person name="Tunlid A."/>
            <person name="Henrissat B."/>
            <person name="Grigoriev I.V."/>
            <person name="Hibbett D.S."/>
            <person name="Martin F."/>
        </authorList>
    </citation>
    <scope>NUCLEOTIDE SEQUENCE [LARGE SCALE GENOMIC DNA]</scope>
    <source>
        <strain evidence="3">F 1598</strain>
    </source>
</reference>
<dbReference type="EMBL" id="KN833009">
    <property type="protein sequence ID" value="KIM79524.1"/>
    <property type="molecule type" value="Genomic_DNA"/>
</dbReference>
<keyword evidence="1" id="KW-1133">Transmembrane helix</keyword>
<reference evidence="2 3" key="1">
    <citation type="submission" date="2014-04" db="EMBL/GenBank/DDBJ databases">
        <authorList>
            <consortium name="DOE Joint Genome Institute"/>
            <person name="Kuo A."/>
            <person name="Tarkka M."/>
            <person name="Buscot F."/>
            <person name="Kohler A."/>
            <person name="Nagy L.G."/>
            <person name="Floudas D."/>
            <person name="Copeland A."/>
            <person name="Barry K.W."/>
            <person name="Cichocki N."/>
            <person name="Veneault-Fourrey C."/>
            <person name="LaButti K."/>
            <person name="Lindquist E.A."/>
            <person name="Lipzen A."/>
            <person name="Lundell T."/>
            <person name="Morin E."/>
            <person name="Murat C."/>
            <person name="Sun H."/>
            <person name="Tunlid A."/>
            <person name="Henrissat B."/>
            <person name="Grigoriev I.V."/>
            <person name="Hibbett D.S."/>
            <person name="Martin F."/>
            <person name="Nordberg H.P."/>
            <person name="Cantor M.N."/>
            <person name="Hua S.X."/>
        </authorList>
    </citation>
    <scope>NUCLEOTIDE SEQUENCE [LARGE SCALE GENOMIC DNA]</scope>
    <source>
        <strain evidence="2 3">F 1598</strain>
    </source>
</reference>
<dbReference type="AlphaFoldDB" id="A0A0C3FIF0"/>
<gene>
    <name evidence="2" type="ORF">PILCRDRAFT_10351</name>
</gene>
<sequence length="421" mass="44778">MSGSTEKASSIAYVETSVGVTYNFAAHSDSNTTSYIIPTPSELATTTSARWLSDVITINPSCSFAKSNVTKPFSFNSTNDTALSFSLPDTGIELIISSNDVSPTSYYSFIEYITPTTGLNSAFALTGFQNKTTQAIPSDGSSVWLLAQCIGIACENTSGEQSIYLDLSGLPVAQGNIPNGKIQFVFLHCLPHPTIATHEIRSDGKGTLTVQPDGGRSFRRQGNLDPLQVGMLLSAALTDFQENAGPQYPISGLGTQAQMEFIFGKNQMALVSGQTTDTNGPAPVTTLAPQSLSDITAVYTTMLQAAAKVYMTGTLGTAYVPGRISTSEVVFDSSLPHVMVSTFLFIVLSLLVVVAHFRSGKERKFTLFGVAAALHRSGIPAQFAQMKAVQGLSEEKLVRSLGGRVVSMNKNGDDPHSLHLS</sequence>
<evidence type="ECO:0000256" key="1">
    <source>
        <dbReference type="SAM" id="Phobius"/>
    </source>
</evidence>
<dbReference type="HOGENOM" id="CLU_031556_1_1_1"/>
<keyword evidence="3" id="KW-1185">Reference proteome</keyword>
<feature type="transmembrane region" description="Helical" evidence="1">
    <location>
        <begin position="335"/>
        <end position="357"/>
    </location>
</feature>
<evidence type="ECO:0000313" key="3">
    <source>
        <dbReference type="Proteomes" id="UP000054166"/>
    </source>
</evidence>
<accession>A0A0C3FIF0</accession>
<organism evidence="2 3">
    <name type="scientific">Piloderma croceum (strain F 1598)</name>
    <dbReference type="NCBI Taxonomy" id="765440"/>
    <lineage>
        <taxon>Eukaryota</taxon>
        <taxon>Fungi</taxon>
        <taxon>Dikarya</taxon>
        <taxon>Basidiomycota</taxon>
        <taxon>Agaricomycotina</taxon>
        <taxon>Agaricomycetes</taxon>
        <taxon>Agaricomycetidae</taxon>
        <taxon>Atheliales</taxon>
        <taxon>Atheliaceae</taxon>
        <taxon>Piloderma</taxon>
    </lineage>
</organism>
<dbReference type="Proteomes" id="UP000054166">
    <property type="component" value="Unassembled WGS sequence"/>
</dbReference>
<dbReference type="InParanoid" id="A0A0C3FIF0"/>
<keyword evidence="1" id="KW-0812">Transmembrane</keyword>
<evidence type="ECO:0000313" key="2">
    <source>
        <dbReference type="EMBL" id="KIM79524.1"/>
    </source>
</evidence>
<name>A0A0C3FIF0_PILCF</name>
<proteinExistence type="predicted"/>
<protein>
    <submittedName>
        <fullName evidence="2">Uncharacterized protein</fullName>
    </submittedName>
</protein>
<keyword evidence="1" id="KW-0472">Membrane</keyword>